<dbReference type="SMART" id="SM00185">
    <property type="entry name" value="ARM"/>
    <property type="match status" value="7"/>
</dbReference>
<dbReference type="Pfam" id="PF00514">
    <property type="entry name" value="Arm"/>
    <property type="match status" value="1"/>
</dbReference>
<dbReference type="InterPro" id="IPR016024">
    <property type="entry name" value="ARM-type_fold"/>
</dbReference>
<dbReference type="EMBL" id="JANPWB010000016">
    <property type="protein sequence ID" value="KAJ1082194.1"/>
    <property type="molecule type" value="Genomic_DNA"/>
</dbReference>
<evidence type="ECO:0000313" key="2">
    <source>
        <dbReference type="Proteomes" id="UP001066276"/>
    </source>
</evidence>
<dbReference type="PANTHER" id="PTHR46464:SF2">
    <property type="entry name" value="ANKYRIN AND ARMADILLO REPEAT-CONTAINING PROTEIN"/>
    <property type="match status" value="1"/>
</dbReference>
<dbReference type="InterPro" id="IPR043379">
    <property type="entry name" value="ANKAR"/>
</dbReference>
<evidence type="ECO:0000313" key="1">
    <source>
        <dbReference type="EMBL" id="KAJ1082194.1"/>
    </source>
</evidence>
<dbReference type="AlphaFoldDB" id="A0AAV7KUJ6"/>
<sequence>MIATGTVKTSGTSSVWSPSLIQEGLVPVLLQVLAKDLEDNVKQHALTILHSILKYGNVKEQIIQCNGFQVLIPLIREEQRKMLSSVINLIDELASEKLCVEALCTANAIPALVNIIVHVDNVNCLEKGSRESILIPAVCVLGLMAEASADCKDALGKQEYLSVLVSLFKESESRKLLIVLSKAVANILAKHQRNQDAFIKENGVLPLIQMEKSKHKVVQVCAINLLNRLVEGNPNAQKNIMESNGIAPLVSILKQSRTQHMQEAVAEALWAVAGTDVGVQREVAARIGVHLLVEFLGCQSHRLHIIGIMGLSLLVQSPYDIRDTVASTNSMQYLTRLLQSHSENVVLSTIRALRHMCLSVGYIPHRKNQKAIANSKGLTFLIALMVKSHSELIQVEAANTLAAMILGNAANMELLYNSAGFSHMQLLRLLHSSSEGVRLLAGAALATFAFNSFCQQRRIVDAGGVRWHHFQTFLQSEQEIHRVQAAFQSTVLARIIPDNESASTSALGIKILVDTLQHSTSNITLALAADCVARLAHIQSGVPDALVAVEVVPVLCQLLSSTSEEVQGCAAIALRYLSFNPQGERQLLKRCREEPQCMKVLQYYSRRHKMSPSFLKRWSHFKELGLPFIRGIAISGKADAWALAPRGEMGPAFSHQLQFDQGRL</sequence>
<dbReference type="SUPFAM" id="SSF48371">
    <property type="entry name" value="ARM repeat"/>
    <property type="match status" value="3"/>
</dbReference>
<dbReference type="InterPro" id="IPR000225">
    <property type="entry name" value="Armadillo"/>
</dbReference>
<keyword evidence="2" id="KW-1185">Reference proteome</keyword>
<gene>
    <name evidence="1" type="ORF">NDU88_002362</name>
</gene>
<dbReference type="PANTHER" id="PTHR46464">
    <property type="entry name" value="ANK_REP_REGION DOMAIN-CONTAINING PROTEIN"/>
    <property type="match status" value="1"/>
</dbReference>
<organism evidence="1 2">
    <name type="scientific">Pleurodeles waltl</name>
    <name type="common">Iberian ribbed newt</name>
    <dbReference type="NCBI Taxonomy" id="8319"/>
    <lineage>
        <taxon>Eukaryota</taxon>
        <taxon>Metazoa</taxon>
        <taxon>Chordata</taxon>
        <taxon>Craniata</taxon>
        <taxon>Vertebrata</taxon>
        <taxon>Euteleostomi</taxon>
        <taxon>Amphibia</taxon>
        <taxon>Batrachia</taxon>
        <taxon>Caudata</taxon>
        <taxon>Salamandroidea</taxon>
        <taxon>Salamandridae</taxon>
        <taxon>Pleurodelinae</taxon>
        <taxon>Pleurodeles</taxon>
    </lineage>
</organism>
<dbReference type="Gene3D" id="1.25.10.10">
    <property type="entry name" value="Leucine-rich Repeat Variant"/>
    <property type="match status" value="4"/>
</dbReference>
<proteinExistence type="predicted"/>
<comment type="caution">
    <text evidence="1">The sequence shown here is derived from an EMBL/GenBank/DDBJ whole genome shotgun (WGS) entry which is preliminary data.</text>
</comment>
<protein>
    <submittedName>
        <fullName evidence="1">Uncharacterized protein</fullName>
    </submittedName>
</protein>
<accession>A0AAV7KUJ6</accession>
<name>A0AAV7KUJ6_PLEWA</name>
<dbReference type="InterPro" id="IPR011989">
    <property type="entry name" value="ARM-like"/>
</dbReference>
<dbReference type="Proteomes" id="UP001066276">
    <property type="component" value="Chromosome 12"/>
</dbReference>
<reference evidence="1" key="1">
    <citation type="journal article" date="2022" name="bioRxiv">
        <title>Sequencing and chromosome-scale assembly of the giantPleurodeles waltlgenome.</title>
        <authorList>
            <person name="Brown T."/>
            <person name="Elewa A."/>
            <person name="Iarovenko S."/>
            <person name="Subramanian E."/>
            <person name="Araus A.J."/>
            <person name="Petzold A."/>
            <person name="Susuki M."/>
            <person name="Suzuki K.-i.T."/>
            <person name="Hayashi T."/>
            <person name="Toyoda A."/>
            <person name="Oliveira C."/>
            <person name="Osipova E."/>
            <person name="Leigh N.D."/>
            <person name="Simon A."/>
            <person name="Yun M.H."/>
        </authorList>
    </citation>
    <scope>NUCLEOTIDE SEQUENCE</scope>
    <source>
        <strain evidence="1">20211129_DDA</strain>
        <tissue evidence="1">Liver</tissue>
    </source>
</reference>